<organism evidence="2 3">
    <name type="scientific">Portunus trituberculatus</name>
    <name type="common">Swimming crab</name>
    <name type="synonym">Neptunus trituberculatus</name>
    <dbReference type="NCBI Taxonomy" id="210409"/>
    <lineage>
        <taxon>Eukaryota</taxon>
        <taxon>Metazoa</taxon>
        <taxon>Ecdysozoa</taxon>
        <taxon>Arthropoda</taxon>
        <taxon>Crustacea</taxon>
        <taxon>Multicrustacea</taxon>
        <taxon>Malacostraca</taxon>
        <taxon>Eumalacostraca</taxon>
        <taxon>Eucarida</taxon>
        <taxon>Decapoda</taxon>
        <taxon>Pleocyemata</taxon>
        <taxon>Brachyura</taxon>
        <taxon>Eubrachyura</taxon>
        <taxon>Portunoidea</taxon>
        <taxon>Portunidae</taxon>
        <taxon>Portuninae</taxon>
        <taxon>Portunus</taxon>
    </lineage>
</organism>
<dbReference type="AlphaFoldDB" id="A0A5B7J7R3"/>
<accession>A0A5B7J7R3</accession>
<evidence type="ECO:0000313" key="3">
    <source>
        <dbReference type="Proteomes" id="UP000324222"/>
    </source>
</evidence>
<proteinExistence type="predicted"/>
<sequence length="100" mass="11678">MMWLLTTSLPFRPRVTSRKRDKDGAASLFANFDDHYHHQYSNLFFVALLHLYSSFLLIHGGRVLHYVPQGRGKTGVNPQVKHKRLLVYNTRTQLVEEIIL</sequence>
<evidence type="ECO:0000313" key="2">
    <source>
        <dbReference type="EMBL" id="MPC92750.1"/>
    </source>
</evidence>
<keyword evidence="1" id="KW-0812">Transmembrane</keyword>
<gene>
    <name evidence="2" type="ORF">E2C01_087856</name>
</gene>
<keyword evidence="3" id="KW-1185">Reference proteome</keyword>
<dbReference type="EMBL" id="VSRR010092362">
    <property type="protein sequence ID" value="MPC92750.1"/>
    <property type="molecule type" value="Genomic_DNA"/>
</dbReference>
<comment type="caution">
    <text evidence="2">The sequence shown here is derived from an EMBL/GenBank/DDBJ whole genome shotgun (WGS) entry which is preliminary data.</text>
</comment>
<reference evidence="2 3" key="1">
    <citation type="submission" date="2019-05" db="EMBL/GenBank/DDBJ databases">
        <title>Another draft genome of Portunus trituberculatus and its Hox gene families provides insights of decapod evolution.</title>
        <authorList>
            <person name="Jeong J.-H."/>
            <person name="Song I."/>
            <person name="Kim S."/>
            <person name="Choi T."/>
            <person name="Kim D."/>
            <person name="Ryu S."/>
            <person name="Kim W."/>
        </authorList>
    </citation>
    <scope>NUCLEOTIDE SEQUENCE [LARGE SCALE GENOMIC DNA]</scope>
    <source>
        <tissue evidence="2">Muscle</tissue>
    </source>
</reference>
<dbReference type="Proteomes" id="UP000324222">
    <property type="component" value="Unassembled WGS sequence"/>
</dbReference>
<name>A0A5B7J7R3_PORTR</name>
<keyword evidence="1" id="KW-1133">Transmembrane helix</keyword>
<protein>
    <submittedName>
        <fullName evidence="2">Uncharacterized protein</fullName>
    </submittedName>
</protein>
<evidence type="ECO:0000256" key="1">
    <source>
        <dbReference type="SAM" id="Phobius"/>
    </source>
</evidence>
<feature type="transmembrane region" description="Helical" evidence="1">
    <location>
        <begin position="42"/>
        <end position="64"/>
    </location>
</feature>
<keyword evidence="1" id="KW-0472">Membrane</keyword>